<sequence>MRAGKWLKSARTGWTEAERVLAADAQNLIRPAVRAGEKWADLGAGSGTFAAALSALLGPSGAVLAIDQDARALHQISAVVGGAPVQTLTADFTALPPLPPQDGLLLANSLHFVKSQSVMLERLRGLLQPSKVLIVEYDLERGSVWVPRPLSFAKLQTLCAELGWPAPKKLAEQPSRYQWAMIYSALIAWVES</sequence>
<dbReference type="GO" id="GO:0008168">
    <property type="term" value="F:methyltransferase activity"/>
    <property type="evidence" value="ECO:0007669"/>
    <property type="project" value="UniProtKB-KW"/>
</dbReference>
<reference evidence="2 3" key="1">
    <citation type="submission" date="2018-11" db="EMBL/GenBank/DDBJ databases">
        <title>Deinococcus shelandsis sp. nov., isolated from South Shetland Islands soil of Antarctica.</title>
        <authorList>
            <person name="Tian J."/>
        </authorList>
    </citation>
    <scope>NUCLEOTIDE SEQUENCE [LARGE SCALE GENOMIC DNA]</scope>
    <source>
        <strain evidence="2 3">S14-83T</strain>
    </source>
</reference>
<keyword evidence="3" id="KW-1185">Reference proteome</keyword>
<dbReference type="Gene3D" id="3.40.50.150">
    <property type="entry name" value="Vaccinia Virus protein VP39"/>
    <property type="match status" value="1"/>
</dbReference>
<accession>A0A3G8YEB0</accession>
<dbReference type="InterPro" id="IPR041698">
    <property type="entry name" value="Methyltransf_25"/>
</dbReference>
<evidence type="ECO:0000259" key="1">
    <source>
        <dbReference type="Pfam" id="PF13649"/>
    </source>
</evidence>
<dbReference type="EMBL" id="CP034183">
    <property type="protein sequence ID" value="AZI42567.1"/>
    <property type="molecule type" value="Genomic_DNA"/>
</dbReference>
<keyword evidence="2" id="KW-0489">Methyltransferase</keyword>
<evidence type="ECO:0000313" key="3">
    <source>
        <dbReference type="Proteomes" id="UP000276417"/>
    </source>
</evidence>
<dbReference type="Pfam" id="PF13649">
    <property type="entry name" value="Methyltransf_25"/>
    <property type="match status" value="1"/>
</dbReference>
<dbReference type="InterPro" id="IPR029063">
    <property type="entry name" value="SAM-dependent_MTases_sf"/>
</dbReference>
<dbReference type="RefSeq" id="WP_124869410.1">
    <property type="nucleotide sequence ID" value="NZ_CP034183.1"/>
</dbReference>
<gene>
    <name evidence="2" type="ORF">EHF33_07255</name>
</gene>
<dbReference type="GO" id="GO:0032259">
    <property type="term" value="P:methylation"/>
    <property type="evidence" value="ECO:0007669"/>
    <property type="project" value="UniProtKB-KW"/>
</dbReference>
<dbReference type="OrthoDB" id="71864at2"/>
<protein>
    <submittedName>
        <fullName evidence="2">Class I SAM-dependent methyltransferase</fullName>
    </submittedName>
</protein>
<dbReference type="SUPFAM" id="SSF53335">
    <property type="entry name" value="S-adenosyl-L-methionine-dependent methyltransferases"/>
    <property type="match status" value="1"/>
</dbReference>
<organism evidence="2 3">
    <name type="scientific">Deinococcus psychrotolerans</name>
    <dbReference type="NCBI Taxonomy" id="2489213"/>
    <lineage>
        <taxon>Bacteria</taxon>
        <taxon>Thermotogati</taxon>
        <taxon>Deinococcota</taxon>
        <taxon>Deinococci</taxon>
        <taxon>Deinococcales</taxon>
        <taxon>Deinococcaceae</taxon>
        <taxon>Deinococcus</taxon>
    </lineage>
</organism>
<evidence type="ECO:0000313" key="2">
    <source>
        <dbReference type="EMBL" id="AZI42567.1"/>
    </source>
</evidence>
<dbReference type="CDD" id="cd02440">
    <property type="entry name" value="AdoMet_MTases"/>
    <property type="match status" value="1"/>
</dbReference>
<keyword evidence="2" id="KW-0808">Transferase</keyword>
<feature type="domain" description="Methyltransferase" evidence="1">
    <location>
        <begin position="41"/>
        <end position="129"/>
    </location>
</feature>
<dbReference type="Proteomes" id="UP000276417">
    <property type="component" value="Chromosome 1"/>
</dbReference>
<name>A0A3G8YEB0_9DEIO</name>
<proteinExistence type="predicted"/>
<dbReference type="AlphaFoldDB" id="A0A3G8YEB0"/>
<dbReference type="KEGG" id="dph:EHF33_07255"/>